<keyword evidence="1" id="KW-0805">Transcription regulation</keyword>
<evidence type="ECO:0000313" key="5">
    <source>
        <dbReference type="EMBL" id="SLM95938.1"/>
    </source>
</evidence>
<evidence type="ECO:0000259" key="4">
    <source>
        <dbReference type="PROSITE" id="PS50949"/>
    </source>
</evidence>
<keyword evidence="6" id="KW-1185">Reference proteome</keyword>
<dbReference type="GO" id="GO:0003677">
    <property type="term" value="F:DNA binding"/>
    <property type="evidence" value="ECO:0007669"/>
    <property type="project" value="UniProtKB-KW"/>
</dbReference>
<evidence type="ECO:0000256" key="2">
    <source>
        <dbReference type="ARBA" id="ARBA00023125"/>
    </source>
</evidence>
<evidence type="ECO:0000256" key="1">
    <source>
        <dbReference type="ARBA" id="ARBA00023015"/>
    </source>
</evidence>
<dbReference type="PANTHER" id="PTHR43537">
    <property type="entry name" value="TRANSCRIPTIONAL REGULATOR, GNTR FAMILY"/>
    <property type="match status" value="1"/>
</dbReference>
<dbReference type="Gene3D" id="1.20.120.530">
    <property type="entry name" value="GntR ligand-binding domain-like"/>
    <property type="match status" value="1"/>
</dbReference>
<dbReference type="Gene3D" id="1.10.10.10">
    <property type="entry name" value="Winged helix-like DNA-binding domain superfamily/Winged helix DNA-binding domain"/>
    <property type="match status" value="1"/>
</dbReference>
<dbReference type="Proteomes" id="UP000196581">
    <property type="component" value="Unassembled WGS sequence"/>
</dbReference>
<dbReference type="InterPro" id="IPR036390">
    <property type="entry name" value="WH_DNA-bd_sf"/>
</dbReference>
<dbReference type="PRINTS" id="PR00035">
    <property type="entry name" value="HTHGNTR"/>
</dbReference>
<dbReference type="AlphaFoldDB" id="A0A1X6X9Q2"/>
<gene>
    <name evidence="5" type="ORF">FM105_05185</name>
</gene>
<dbReference type="CDD" id="cd07377">
    <property type="entry name" value="WHTH_GntR"/>
    <property type="match status" value="1"/>
</dbReference>
<protein>
    <submittedName>
        <fullName evidence="5">Transcriptional regulator, GntR family</fullName>
    </submittedName>
</protein>
<reference evidence="6" key="1">
    <citation type="submission" date="2017-02" db="EMBL/GenBank/DDBJ databases">
        <authorList>
            <person name="Dridi B."/>
        </authorList>
    </citation>
    <scope>NUCLEOTIDE SEQUENCE [LARGE SCALE GENOMIC DNA]</scope>
    <source>
        <strain evidence="6">B Co 03.10</strain>
    </source>
</reference>
<dbReference type="PANTHER" id="PTHR43537:SF5">
    <property type="entry name" value="UXU OPERON TRANSCRIPTIONAL REGULATOR"/>
    <property type="match status" value="1"/>
</dbReference>
<dbReference type="PROSITE" id="PS50949">
    <property type="entry name" value="HTH_GNTR"/>
    <property type="match status" value="1"/>
</dbReference>
<accession>A0A1X6X9Q2</accession>
<evidence type="ECO:0000313" key="6">
    <source>
        <dbReference type="Proteomes" id="UP000196581"/>
    </source>
</evidence>
<dbReference type="RefSeq" id="WP_087005783.1">
    <property type="nucleotide sequence ID" value="NZ_FWFF01000007.1"/>
</dbReference>
<keyword evidence="2" id="KW-0238">DNA-binding</keyword>
<dbReference type="SUPFAM" id="SSF46785">
    <property type="entry name" value="Winged helix' DNA-binding domain"/>
    <property type="match status" value="1"/>
</dbReference>
<feature type="domain" description="HTH gntR-type" evidence="4">
    <location>
        <begin position="19"/>
        <end position="89"/>
    </location>
</feature>
<dbReference type="GO" id="GO:0003700">
    <property type="term" value="F:DNA-binding transcription factor activity"/>
    <property type="evidence" value="ECO:0007669"/>
    <property type="project" value="InterPro"/>
</dbReference>
<dbReference type="SMART" id="SM00895">
    <property type="entry name" value="FCD"/>
    <property type="match status" value="1"/>
</dbReference>
<sequence>MGLQADASFADLSDVVSAASTPGQIADHIMASIAAGALPEGTRLPAERDLADALAVSRSSVRAALSTLERAGFVVRRRGRGGGTFISRVEASRVDVYADRLTEFRRARRDLLDARAIIQNRVAAAAADRRPDDSVAQLRRRALDYESATTAAEARTADARLHHAIALAAGNPHLVEIAQELDRKINAGFRHDPFSDSLFARACADHTAIVDAIAAGRAEDAGRLCEAHFRSTTMSGS</sequence>
<dbReference type="EMBL" id="FWFF01000007">
    <property type="protein sequence ID" value="SLM95938.1"/>
    <property type="molecule type" value="Genomic_DNA"/>
</dbReference>
<dbReference type="SUPFAM" id="SSF48008">
    <property type="entry name" value="GntR ligand-binding domain-like"/>
    <property type="match status" value="1"/>
</dbReference>
<organism evidence="5 6">
    <name type="scientific">Brevibacterium yomogidense</name>
    <dbReference type="NCBI Taxonomy" id="946573"/>
    <lineage>
        <taxon>Bacteria</taxon>
        <taxon>Bacillati</taxon>
        <taxon>Actinomycetota</taxon>
        <taxon>Actinomycetes</taxon>
        <taxon>Micrococcales</taxon>
        <taxon>Brevibacteriaceae</taxon>
        <taxon>Brevibacterium</taxon>
    </lineage>
</organism>
<dbReference type="Pfam" id="PF00392">
    <property type="entry name" value="GntR"/>
    <property type="match status" value="1"/>
</dbReference>
<dbReference type="InterPro" id="IPR036388">
    <property type="entry name" value="WH-like_DNA-bd_sf"/>
</dbReference>
<name>A0A1X6X9Q2_9MICO</name>
<dbReference type="InterPro" id="IPR008920">
    <property type="entry name" value="TF_FadR/GntR_C"/>
</dbReference>
<dbReference type="InterPro" id="IPR000524">
    <property type="entry name" value="Tscrpt_reg_HTH_GntR"/>
</dbReference>
<dbReference type="SMART" id="SM00345">
    <property type="entry name" value="HTH_GNTR"/>
    <property type="match status" value="1"/>
</dbReference>
<dbReference type="Pfam" id="PF07729">
    <property type="entry name" value="FCD"/>
    <property type="match status" value="1"/>
</dbReference>
<dbReference type="InterPro" id="IPR011711">
    <property type="entry name" value="GntR_C"/>
</dbReference>
<evidence type="ECO:0000256" key="3">
    <source>
        <dbReference type="ARBA" id="ARBA00023163"/>
    </source>
</evidence>
<proteinExistence type="predicted"/>
<keyword evidence="3" id="KW-0804">Transcription</keyword>